<organism evidence="1">
    <name type="scientific">Drosophila melanogaster</name>
    <name type="common">Fruit fly</name>
    <dbReference type="NCBI Taxonomy" id="7227"/>
    <lineage>
        <taxon>Eukaryota</taxon>
        <taxon>Metazoa</taxon>
        <taxon>Ecdysozoa</taxon>
        <taxon>Arthropoda</taxon>
        <taxon>Hexapoda</taxon>
        <taxon>Insecta</taxon>
        <taxon>Pterygota</taxon>
        <taxon>Neoptera</taxon>
        <taxon>Endopterygota</taxon>
        <taxon>Diptera</taxon>
        <taxon>Brachycera</taxon>
        <taxon>Muscomorpha</taxon>
        <taxon>Ephydroidea</taxon>
        <taxon>Drosophilidae</taxon>
        <taxon>Drosophila</taxon>
        <taxon>Sophophora</taxon>
    </lineage>
</organism>
<dbReference type="EMBL" id="BT031312">
    <property type="protein sequence ID" value="ABY21725.1"/>
    <property type="molecule type" value="mRNA"/>
</dbReference>
<accession>A9UNE8</accession>
<dbReference type="AlphaFoldDB" id="A9UNE8"/>
<reference evidence="1" key="1">
    <citation type="submission" date="2007-12" db="EMBL/GenBank/DDBJ databases">
        <authorList>
            <person name="Stapleton M."/>
            <person name="Carlson J."/>
            <person name="Frise E."/>
            <person name="Kapadia B."/>
            <person name="Park S."/>
            <person name="Wan K."/>
            <person name="Yu C."/>
            <person name="Celniker S."/>
        </authorList>
    </citation>
    <scope>NUCLEOTIDE SEQUENCE</scope>
    <source>
        <strain evidence="1">Berkeley</strain>
    </source>
</reference>
<protein>
    <submittedName>
        <fullName evidence="1">GH18991p</fullName>
    </submittedName>
</protein>
<sequence length="45" mass="5283">MVDALVKLQNKMNDIQYTIYNMQYNTIQDKKMCLGTQHCTSRNAN</sequence>
<name>A9UNE8_DROME</name>
<evidence type="ECO:0000313" key="1">
    <source>
        <dbReference type="EMBL" id="ABY21725.1"/>
    </source>
</evidence>
<proteinExistence type="evidence at transcript level"/>